<feature type="transmembrane region" description="Helical" evidence="18">
    <location>
        <begin position="461"/>
        <end position="481"/>
    </location>
</feature>
<evidence type="ECO:0000256" key="14">
    <source>
        <dbReference type="ARBA" id="ARBA00034430"/>
    </source>
</evidence>
<dbReference type="InterPro" id="IPR010617">
    <property type="entry name" value="TMEM175-like"/>
</dbReference>
<dbReference type="PANTHER" id="PTHR31462:SF5">
    <property type="entry name" value="ENDOSOMAL_LYSOSOMAL PROTON CHANNEL TMEM175"/>
    <property type="match status" value="1"/>
</dbReference>
<feature type="transmembrane region" description="Helical" evidence="18">
    <location>
        <begin position="275"/>
        <end position="294"/>
    </location>
</feature>
<reference evidence="20" key="1">
    <citation type="submission" date="2025-08" db="UniProtKB">
        <authorList>
            <consortium name="RefSeq"/>
        </authorList>
    </citation>
    <scope>IDENTIFICATION</scope>
</reference>
<evidence type="ECO:0000256" key="2">
    <source>
        <dbReference type="ARBA" id="ARBA00006920"/>
    </source>
</evidence>
<keyword evidence="11" id="KW-0407">Ion channel</keyword>
<comment type="catalytic activity">
    <reaction evidence="14">
        <text>K(+)(in) = K(+)(out)</text>
        <dbReference type="Rhea" id="RHEA:29463"/>
        <dbReference type="ChEBI" id="CHEBI:29103"/>
    </reaction>
</comment>
<evidence type="ECO:0000256" key="9">
    <source>
        <dbReference type="ARBA" id="ARBA00023065"/>
    </source>
</evidence>
<comment type="catalytic activity">
    <reaction evidence="12">
        <text>H(+)(in) = H(+)(out)</text>
        <dbReference type="Rhea" id="RHEA:34979"/>
        <dbReference type="ChEBI" id="CHEBI:15378"/>
    </reaction>
</comment>
<feature type="transmembrane region" description="Helical" evidence="18">
    <location>
        <begin position="90"/>
        <end position="108"/>
    </location>
</feature>
<comment type="similarity">
    <text evidence="2">Belongs to the TMEM175 family.</text>
</comment>
<evidence type="ECO:0000256" key="8">
    <source>
        <dbReference type="ARBA" id="ARBA00022989"/>
    </source>
</evidence>
<proteinExistence type="inferred from homology"/>
<feature type="transmembrane region" description="Helical" evidence="18">
    <location>
        <begin position="222"/>
        <end position="241"/>
    </location>
</feature>
<evidence type="ECO:0000256" key="13">
    <source>
        <dbReference type="ARBA" id="ARBA00030477"/>
    </source>
</evidence>
<evidence type="ECO:0000256" key="10">
    <source>
        <dbReference type="ARBA" id="ARBA00023136"/>
    </source>
</evidence>
<dbReference type="PANTHER" id="PTHR31462">
    <property type="entry name" value="ENDOSOMAL/LYSOSOMAL POTASSIUM CHANNEL TMEM175"/>
    <property type="match status" value="1"/>
</dbReference>
<sequence>MSKEPVNQTEITRTRTKQKHLDEYYDEHLDEILPENYHRGDIVSSNRMLAYSDAVMATCATFLVIPLRNLKHQGKDQTLSDYIFSINKEFIMFFFGFLIVLTIWENMNIRAIVIKRVDDFILTLVIFEMLGTTILPFSLALQGHYPEEKASIIITCSVLGGLQIIDIGLVLYAIHSPKMLHVDLKSWSKSDLRELIMVMIFRPLISIVLLIIAGALCLVHYGASWACIGLLTLMPTIRKFYWYLRRKMNKFEKTKKDAFMLHYSKGSVSKERVEIMSDAAVAIVACIVILDITVEEFPKKKEVNAKGLNYILDHMKSEFFTFLGTFCLVSALWYINHTVIHLFKTVNSIMLYFQKTFLAFCCLCPLAGNMLLKYAILGNHNSVIAIRFSALIVFFSSLANFFMLLYGLLSKTKYLHDWASWIYFTTNKRQHFYTLVKVLSIPFWSFICTLGTLGSPSAAPYVLYVTVCAVPCSFFVSKLILMNHVGKTANYLKNTIIRKLTSKKVKSKKPNTNESVSLNQMSSSQSHTLKIEGN</sequence>
<dbReference type="Pfam" id="PF06736">
    <property type="entry name" value="TMEM175"/>
    <property type="match status" value="2"/>
</dbReference>
<feature type="compositionally biased region" description="Low complexity" evidence="17">
    <location>
        <begin position="515"/>
        <end position="526"/>
    </location>
</feature>
<feature type="transmembrane region" description="Helical" evidence="18">
    <location>
        <begin position="48"/>
        <end position="70"/>
    </location>
</feature>
<evidence type="ECO:0000256" key="5">
    <source>
        <dbReference type="ARBA" id="ARBA00022692"/>
    </source>
</evidence>
<keyword evidence="10 18" id="KW-0472">Membrane</keyword>
<evidence type="ECO:0000256" key="16">
    <source>
        <dbReference type="ARBA" id="ARBA00044317"/>
    </source>
</evidence>
<keyword evidence="3" id="KW-0813">Transport</keyword>
<evidence type="ECO:0000256" key="17">
    <source>
        <dbReference type="SAM" id="MobiDB-lite"/>
    </source>
</evidence>
<keyword evidence="7" id="KW-0630">Potassium</keyword>
<evidence type="ECO:0000256" key="7">
    <source>
        <dbReference type="ARBA" id="ARBA00022958"/>
    </source>
</evidence>
<feature type="transmembrane region" description="Helical" evidence="18">
    <location>
        <begin position="120"/>
        <end position="140"/>
    </location>
</feature>
<organism evidence="19 20">
    <name type="scientific">Hydra vulgaris</name>
    <name type="common">Hydra</name>
    <name type="synonym">Hydra attenuata</name>
    <dbReference type="NCBI Taxonomy" id="6087"/>
    <lineage>
        <taxon>Eukaryota</taxon>
        <taxon>Metazoa</taxon>
        <taxon>Cnidaria</taxon>
        <taxon>Hydrozoa</taxon>
        <taxon>Hydroidolina</taxon>
        <taxon>Anthoathecata</taxon>
        <taxon>Aplanulata</taxon>
        <taxon>Hydridae</taxon>
        <taxon>Hydra</taxon>
    </lineage>
</organism>
<keyword evidence="5 18" id="KW-0812">Transmembrane</keyword>
<keyword evidence="9" id="KW-0406">Ion transport</keyword>
<name>A0ABM4DBX0_HYDVU</name>
<evidence type="ECO:0000256" key="6">
    <source>
        <dbReference type="ARBA" id="ARBA00022826"/>
    </source>
</evidence>
<keyword evidence="6" id="KW-0631">Potassium channel</keyword>
<evidence type="ECO:0000256" key="4">
    <source>
        <dbReference type="ARBA" id="ARBA00022538"/>
    </source>
</evidence>
<feature type="transmembrane region" description="Helical" evidence="18">
    <location>
        <begin position="357"/>
        <end position="376"/>
    </location>
</feature>
<evidence type="ECO:0000313" key="20">
    <source>
        <dbReference type="RefSeq" id="XP_065671887.1"/>
    </source>
</evidence>
<feature type="transmembrane region" description="Helical" evidence="18">
    <location>
        <begin position="152"/>
        <end position="174"/>
    </location>
</feature>
<dbReference type="Proteomes" id="UP001652625">
    <property type="component" value="Chromosome 13"/>
</dbReference>
<protein>
    <recommendedName>
        <fullName evidence="15">Endosomal/lysosomal proton channel TMEM175</fullName>
    </recommendedName>
    <alternativeName>
        <fullName evidence="16">Potassium channel TMEM175</fullName>
    </alternativeName>
    <alternativeName>
        <fullName evidence="13">Transmembrane protein 175</fullName>
    </alternativeName>
</protein>
<feature type="transmembrane region" description="Helical" evidence="18">
    <location>
        <begin position="319"/>
        <end position="336"/>
    </location>
</feature>
<evidence type="ECO:0000256" key="18">
    <source>
        <dbReference type="SAM" id="Phobius"/>
    </source>
</evidence>
<dbReference type="RefSeq" id="XP_065671887.1">
    <property type="nucleotide sequence ID" value="XM_065815815.1"/>
</dbReference>
<evidence type="ECO:0000256" key="1">
    <source>
        <dbReference type="ARBA" id="ARBA00004141"/>
    </source>
</evidence>
<feature type="region of interest" description="Disordered" evidence="17">
    <location>
        <begin position="506"/>
        <end position="534"/>
    </location>
</feature>
<feature type="transmembrane region" description="Helical" evidence="18">
    <location>
        <begin position="388"/>
        <end position="409"/>
    </location>
</feature>
<keyword evidence="4" id="KW-0633">Potassium transport</keyword>
<comment type="subcellular location">
    <subcellularLocation>
        <location evidence="1">Membrane</location>
        <topology evidence="1">Multi-pass membrane protein</topology>
    </subcellularLocation>
</comment>
<evidence type="ECO:0000256" key="15">
    <source>
        <dbReference type="ARBA" id="ARBA00034544"/>
    </source>
</evidence>
<dbReference type="GeneID" id="100212264"/>
<feature type="transmembrane region" description="Helical" evidence="18">
    <location>
        <begin position="430"/>
        <end position="455"/>
    </location>
</feature>
<gene>
    <name evidence="20" type="primary">LOC100212264</name>
</gene>
<evidence type="ECO:0000313" key="19">
    <source>
        <dbReference type="Proteomes" id="UP001652625"/>
    </source>
</evidence>
<feature type="transmembrane region" description="Helical" evidence="18">
    <location>
        <begin position="195"/>
        <end position="216"/>
    </location>
</feature>
<accession>A0ABM4DBX0</accession>
<keyword evidence="8 18" id="KW-1133">Transmembrane helix</keyword>
<keyword evidence="19" id="KW-1185">Reference proteome</keyword>
<evidence type="ECO:0000256" key="12">
    <source>
        <dbReference type="ARBA" id="ARBA00024169"/>
    </source>
</evidence>
<evidence type="ECO:0000256" key="11">
    <source>
        <dbReference type="ARBA" id="ARBA00023303"/>
    </source>
</evidence>
<evidence type="ECO:0000256" key="3">
    <source>
        <dbReference type="ARBA" id="ARBA00022448"/>
    </source>
</evidence>